<keyword evidence="2" id="KW-0472">Membrane</keyword>
<evidence type="ECO:0008006" key="5">
    <source>
        <dbReference type="Google" id="ProtNLM"/>
    </source>
</evidence>
<evidence type="ECO:0000256" key="2">
    <source>
        <dbReference type="SAM" id="Phobius"/>
    </source>
</evidence>
<organism evidence="3 4">
    <name type="scientific">Lysinibacillus zambalensis</name>
    <dbReference type="NCBI Taxonomy" id="3160866"/>
    <lineage>
        <taxon>Bacteria</taxon>
        <taxon>Bacillati</taxon>
        <taxon>Bacillota</taxon>
        <taxon>Bacilli</taxon>
        <taxon>Bacillales</taxon>
        <taxon>Bacillaceae</taxon>
        <taxon>Lysinibacillus</taxon>
    </lineage>
</organism>
<feature type="transmembrane region" description="Helical" evidence="2">
    <location>
        <begin position="12"/>
        <end position="32"/>
    </location>
</feature>
<feature type="coiled-coil region" evidence="1">
    <location>
        <begin position="44"/>
        <end position="71"/>
    </location>
</feature>
<keyword evidence="2" id="KW-1133">Transmembrane helix</keyword>
<keyword evidence="1" id="KW-0175">Coiled coil</keyword>
<dbReference type="RefSeq" id="WP_349658538.1">
    <property type="nucleotide sequence ID" value="NZ_JBEGDG010000002.1"/>
</dbReference>
<evidence type="ECO:0000313" key="3">
    <source>
        <dbReference type="EMBL" id="MEQ6353773.1"/>
    </source>
</evidence>
<comment type="caution">
    <text evidence="3">The sequence shown here is derived from an EMBL/GenBank/DDBJ whole genome shotgun (WGS) entry which is preliminary data.</text>
</comment>
<accession>A0ABV1MMM1</accession>
<evidence type="ECO:0000256" key="1">
    <source>
        <dbReference type="SAM" id="Coils"/>
    </source>
</evidence>
<proteinExistence type="predicted"/>
<reference evidence="3 4" key="1">
    <citation type="submission" date="2024-06" db="EMBL/GenBank/DDBJ databases">
        <title>Lysinibacillus zambalefons sp. nov., a Novel Firmicute Isolated from the Poon Bato Zambales Hyperalkaline Spring.</title>
        <authorList>
            <person name="Aja J.A."/>
            <person name="Lazaro J.E.H."/>
            <person name="Llorin L.D."/>
            <person name="Lim K.R."/>
            <person name="Teodosio J."/>
            <person name="Dalisay D.S."/>
        </authorList>
    </citation>
    <scope>NUCLEOTIDE SEQUENCE [LARGE SCALE GENOMIC DNA]</scope>
    <source>
        <strain evidence="3 4">M3</strain>
    </source>
</reference>
<dbReference type="EMBL" id="JBEGDG010000002">
    <property type="protein sequence ID" value="MEQ6353773.1"/>
    <property type="molecule type" value="Genomic_DNA"/>
</dbReference>
<keyword evidence="4" id="KW-1185">Reference proteome</keyword>
<dbReference type="Proteomes" id="UP001478862">
    <property type="component" value="Unassembled WGS sequence"/>
</dbReference>
<gene>
    <name evidence="3" type="ORF">ABNX05_04030</name>
</gene>
<sequence length="72" mass="8417">MIHTIFNFRDLISTIVLLVSFLAIFFVMINMIKKMKSTSPLPPEETLQQKVDDLTTRVKALEHRVENLSERQ</sequence>
<evidence type="ECO:0000313" key="4">
    <source>
        <dbReference type="Proteomes" id="UP001478862"/>
    </source>
</evidence>
<keyword evidence="2" id="KW-0812">Transmembrane</keyword>
<protein>
    <recommendedName>
        <fullName evidence="5">DUF4083 domain-containing protein</fullName>
    </recommendedName>
</protein>
<name>A0ABV1MMM1_9BACI</name>